<dbReference type="CDD" id="cd05162">
    <property type="entry name" value="PWWP"/>
    <property type="match status" value="1"/>
</dbReference>
<dbReference type="PANTHER" id="PTHR42851">
    <property type="entry name" value="ALDOLASE-RELATED"/>
    <property type="match status" value="1"/>
</dbReference>
<dbReference type="Proteomes" id="UP001054889">
    <property type="component" value="Unassembled WGS sequence"/>
</dbReference>
<keyword evidence="4" id="KW-1185">Reference proteome</keyword>
<dbReference type="Gene3D" id="2.30.30.140">
    <property type="match status" value="1"/>
</dbReference>
<dbReference type="EMBL" id="BQKI01000010">
    <property type="protein sequence ID" value="GJN03796.1"/>
    <property type="molecule type" value="Genomic_DNA"/>
</dbReference>
<name>A0AAV5D094_ELECO</name>
<dbReference type="PROSITE" id="PS50812">
    <property type="entry name" value="PWWP"/>
    <property type="match status" value="1"/>
</dbReference>
<evidence type="ECO:0000256" key="1">
    <source>
        <dbReference type="SAM" id="MobiDB-lite"/>
    </source>
</evidence>
<dbReference type="PANTHER" id="PTHR42851:SF13">
    <property type="entry name" value="OS08G0477800 PROTEIN"/>
    <property type="match status" value="1"/>
</dbReference>
<organism evidence="3 4">
    <name type="scientific">Eleusine coracana subsp. coracana</name>
    <dbReference type="NCBI Taxonomy" id="191504"/>
    <lineage>
        <taxon>Eukaryota</taxon>
        <taxon>Viridiplantae</taxon>
        <taxon>Streptophyta</taxon>
        <taxon>Embryophyta</taxon>
        <taxon>Tracheophyta</taxon>
        <taxon>Spermatophyta</taxon>
        <taxon>Magnoliopsida</taxon>
        <taxon>Liliopsida</taxon>
        <taxon>Poales</taxon>
        <taxon>Poaceae</taxon>
        <taxon>PACMAD clade</taxon>
        <taxon>Chloridoideae</taxon>
        <taxon>Cynodonteae</taxon>
        <taxon>Eleusininae</taxon>
        <taxon>Eleusine</taxon>
    </lineage>
</organism>
<proteinExistence type="predicted"/>
<dbReference type="InterPro" id="IPR000313">
    <property type="entry name" value="PWWP_dom"/>
</dbReference>
<feature type="region of interest" description="Disordered" evidence="1">
    <location>
        <begin position="113"/>
        <end position="277"/>
    </location>
</feature>
<reference evidence="3" key="2">
    <citation type="submission" date="2021-12" db="EMBL/GenBank/DDBJ databases">
        <title>Resequencing data analysis of finger millet.</title>
        <authorList>
            <person name="Hatakeyama M."/>
            <person name="Aluri S."/>
            <person name="Balachadran M.T."/>
            <person name="Sivarajan S.R."/>
            <person name="Poveda L."/>
            <person name="Shimizu-Inatsugi R."/>
            <person name="Schlapbach R."/>
            <person name="Sreeman S.M."/>
            <person name="Shimizu K.K."/>
        </authorList>
    </citation>
    <scope>NUCLEOTIDE SEQUENCE</scope>
</reference>
<protein>
    <recommendedName>
        <fullName evidence="2">PWWP domain-containing protein</fullName>
    </recommendedName>
</protein>
<feature type="domain" description="PWWP" evidence="2">
    <location>
        <begin position="29"/>
        <end position="78"/>
    </location>
</feature>
<feature type="region of interest" description="Disordered" evidence="1">
    <location>
        <begin position="331"/>
        <end position="361"/>
    </location>
</feature>
<feature type="compositionally biased region" description="Basic residues" evidence="1">
    <location>
        <begin position="183"/>
        <end position="193"/>
    </location>
</feature>
<dbReference type="AlphaFoldDB" id="A0AAV5D094"/>
<accession>A0AAV5D094</accession>
<feature type="compositionally biased region" description="Acidic residues" evidence="1">
    <location>
        <begin position="158"/>
        <end position="169"/>
    </location>
</feature>
<evidence type="ECO:0000313" key="4">
    <source>
        <dbReference type="Proteomes" id="UP001054889"/>
    </source>
</evidence>
<feature type="region of interest" description="Disordered" evidence="1">
    <location>
        <begin position="407"/>
        <end position="426"/>
    </location>
</feature>
<feature type="compositionally biased region" description="Polar residues" evidence="1">
    <location>
        <begin position="331"/>
        <end position="347"/>
    </location>
</feature>
<dbReference type="Pfam" id="PF00855">
    <property type="entry name" value="PWWP"/>
    <property type="match status" value="1"/>
</dbReference>
<gene>
    <name evidence="3" type="primary">ga21276</name>
    <name evidence="3" type="ORF">PR202_ga21276</name>
</gene>
<dbReference type="InterPro" id="IPR053063">
    <property type="entry name" value="PWWP_domain_containing_PDP"/>
</dbReference>
<feature type="compositionally biased region" description="Basic and acidic residues" evidence="1">
    <location>
        <begin position="348"/>
        <end position="357"/>
    </location>
</feature>
<sequence>MVVGSSDKGYEHPSTSQLPENKLKHNFRLGDMIWVKHSGSSWWPAQVIDEACVSSKPKKKAKNDYLVRLYGTCQYLYVDPWKSNTDFKMMLKQESKSATEVFREVLEKELSRVNSSNDYDEESDNSEGTQTKVTTKKTSSRKVRKQEGLKYKGAATTEDLEDESEDQDQEFGSPATTGVSVQKGKRRRGRKSSSSHDTAQTTDKDSCDNSVESSRGKKQKQVARVLDKGGKIGASVVRREGLRRSSRASAKEDLDEAADGTVSLTDTGPSEETSGSHTEIKAMVRDILFKEIIDREHDAEMAFVDEVINGICNSTMDSMTSGATASTKCEQGINNGTGVEGESSNVTQRERKGKSDEATEGTMQVTRANPLKEVMDTTPSRDAAMKEPGQLSPRQIRQVRIMQSLGLMAPSGSPFGKTRVFAATRQ</sequence>
<dbReference type="SUPFAM" id="SSF63748">
    <property type="entry name" value="Tudor/PWWP/MBT"/>
    <property type="match status" value="1"/>
</dbReference>
<comment type="caution">
    <text evidence="3">The sequence shown here is derived from an EMBL/GenBank/DDBJ whole genome shotgun (WGS) entry which is preliminary data.</text>
</comment>
<evidence type="ECO:0000259" key="2">
    <source>
        <dbReference type="PROSITE" id="PS50812"/>
    </source>
</evidence>
<reference evidence="3" key="1">
    <citation type="journal article" date="2018" name="DNA Res.">
        <title>Multiple hybrid de novo genome assembly of finger millet, an orphan allotetraploid crop.</title>
        <authorList>
            <person name="Hatakeyama M."/>
            <person name="Aluri S."/>
            <person name="Balachadran M.T."/>
            <person name="Sivarajan S.R."/>
            <person name="Patrignani A."/>
            <person name="Gruter S."/>
            <person name="Poveda L."/>
            <person name="Shimizu-Inatsugi R."/>
            <person name="Baeten J."/>
            <person name="Francoijs K.J."/>
            <person name="Nataraja K.N."/>
            <person name="Reddy Y.A.N."/>
            <person name="Phadnis S."/>
            <person name="Ravikumar R.L."/>
            <person name="Schlapbach R."/>
            <person name="Sreeman S.M."/>
            <person name="Shimizu K.K."/>
        </authorList>
    </citation>
    <scope>NUCLEOTIDE SEQUENCE</scope>
</reference>
<feature type="compositionally biased region" description="Polar residues" evidence="1">
    <location>
        <begin position="262"/>
        <end position="277"/>
    </location>
</feature>
<evidence type="ECO:0000313" key="3">
    <source>
        <dbReference type="EMBL" id="GJN03796.1"/>
    </source>
</evidence>
<feature type="compositionally biased region" description="Basic residues" evidence="1">
    <location>
        <begin position="134"/>
        <end position="144"/>
    </location>
</feature>